<dbReference type="SUPFAM" id="SSF55073">
    <property type="entry name" value="Nucleotide cyclase"/>
    <property type="match status" value="1"/>
</dbReference>
<protein>
    <submittedName>
        <fullName evidence="3">Adenylate/guanylate cyclase</fullName>
    </submittedName>
</protein>
<dbReference type="GO" id="GO:0035556">
    <property type="term" value="P:intracellular signal transduction"/>
    <property type="evidence" value="ECO:0007669"/>
    <property type="project" value="InterPro"/>
</dbReference>
<dbReference type="Pfam" id="PF00211">
    <property type="entry name" value="Guanylate_cyc"/>
    <property type="match status" value="1"/>
</dbReference>
<dbReference type="InterPro" id="IPR029787">
    <property type="entry name" value="Nucleotide_cyclase"/>
</dbReference>
<dbReference type="GeneID" id="56063157"/>
<sequence length="273" mass="30666">MSKINESDKPKMSQKDTVSNEQSNPNVLDVLLGKNEQKIVDFDSMILETQKRIWGALKQGYEYVGITDDSEKFLRKNVFAKFDMIALYVDLVGSTTMTLELPEEKLAIIISSFAQEMASVINLHNGYVLKFVGDAVIGYFVASNNGLLAADNALSCAKSMLAVIQKGINPILNQYDYPDLMVKIGADFGQSIVVRYGSNPDVSHVDLMGPAMNIASKIQSLAKPNQILFGDDVYRKLHPNNQILFKEVVWKNNEWKYRSRLSGEIYKVYEYIG</sequence>
<dbReference type="PATRIC" id="fig|1001994.6.peg.934"/>
<dbReference type="PROSITE" id="PS50125">
    <property type="entry name" value="GUANYLATE_CYCLASE_2"/>
    <property type="match status" value="1"/>
</dbReference>
<dbReference type="EMBL" id="AFPU01000001">
    <property type="protein sequence ID" value="EGP93709.1"/>
    <property type="molecule type" value="Genomic_DNA"/>
</dbReference>
<organism evidence="3 4">
    <name type="scientific">Nitrosarchaeum koreense MY1</name>
    <dbReference type="NCBI Taxonomy" id="1001994"/>
    <lineage>
        <taxon>Archaea</taxon>
        <taxon>Nitrososphaerota</taxon>
        <taxon>Nitrososphaeria</taxon>
        <taxon>Nitrosopumilales</taxon>
        <taxon>Nitrosopumilaceae</taxon>
        <taxon>Nitrosarchaeum</taxon>
    </lineage>
</organism>
<dbReference type="PANTHER" id="PTHR43081:SF1">
    <property type="entry name" value="ADENYLATE CYCLASE, TERMINAL-DIFFERENTIATION SPECIFIC"/>
    <property type="match status" value="1"/>
</dbReference>
<dbReference type="RefSeq" id="WP_007550524.1">
    <property type="nucleotide sequence ID" value="NZ_AFPU01000001.1"/>
</dbReference>
<dbReference type="Gene3D" id="3.30.70.1230">
    <property type="entry name" value="Nucleotide cyclase"/>
    <property type="match status" value="1"/>
</dbReference>
<dbReference type="SMART" id="SM00044">
    <property type="entry name" value="CYCc"/>
    <property type="match status" value="1"/>
</dbReference>
<dbReference type="Proteomes" id="UP000004440">
    <property type="component" value="Unassembled WGS sequence"/>
</dbReference>
<feature type="compositionally biased region" description="Basic and acidic residues" evidence="1">
    <location>
        <begin position="1"/>
        <end position="14"/>
    </location>
</feature>
<dbReference type="PANTHER" id="PTHR43081">
    <property type="entry name" value="ADENYLATE CYCLASE, TERMINAL-DIFFERENTIATION SPECIFIC-RELATED"/>
    <property type="match status" value="1"/>
</dbReference>
<dbReference type="CDD" id="cd07302">
    <property type="entry name" value="CHD"/>
    <property type="match status" value="1"/>
</dbReference>
<gene>
    <name evidence="3" type="ORF">MY1_0948</name>
</gene>
<feature type="region of interest" description="Disordered" evidence="1">
    <location>
        <begin position="1"/>
        <end position="22"/>
    </location>
</feature>
<dbReference type="OrthoDB" id="350295at2157"/>
<dbReference type="InterPro" id="IPR050697">
    <property type="entry name" value="Adenylyl/Guanylyl_Cyclase_3/4"/>
</dbReference>
<keyword evidence="4" id="KW-1185">Reference proteome</keyword>
<evidence type="ECO:0000259" key="2">
    <source>
        <dbReference type="PROSITE" id="PS50125"/>
    </source>
</evidence>
<evidence type="ECO:0000256" key="1">
    <source>
        <dbReference type="SAM" id="MobiDB-lite"/>
    </source>
</evidence>
<feature type="domain" description="Guanylate cyclase" evidence="2">
    <location>
        <begin position="85"/>
        <end position="219"/>
    </location>
</feature>
<accession>F9CWQ7</accession>
<dbReference type="AlphaFoldDB" id="F9CWQ7"/>
<evidence type="ECO:0000313" key="3">
    <source>
        <dbReference type="EMBL" id="EGP93709.1"/>
    </source>
</evidence>
<reference evidence="3 4" key="1">
    <citation type="journal article" date="2011" name="J. Bacteriol.">
        <title>Genome Sequence of an Ammonia-Oxidizing Soil Archaeon, "Candidatus Nitrosoarchaeum koreensis" MY1.</title>
        <authorList>
            <person name="Kim B.K."/>
            <person name="Jung M.Y."/>
            <person name="Yu D.S."/>
            <person name="Park S.J."/>
            <person name="Oh T.K."/>
            <person name="Rhee S.K."/>
            <person name="Kim J.F."/>
        </authorList>
    </citation>
    <scope>NUCLEOTIDE SEQUENCE [LARGE SCALE GENOMIC DNA]</scope>
    <source>
        <strain evidence="3 4">MY1</strain>
    </source>
</reference>
<comment type="caution">
    <text evidence="3">The sequence shown here is derived from an EMBL/GenBank/DDBJ whole genome shotgun (WGS) entry which is preliminary data.</text>
</comment>
<evidence type="ECO:0000313" key="4">
    <source>
        <dbReference type="Proteomes" id="UP000004440"/>
    </source>
</evidence>
<dbReference type="InterPro" id="IPR001054">
    <property type="entry name" value="A/G_cyclase"/>
</dbReference>
<proteinExistence type="predicted"/>
<name>F9CWQ7_9ARCH</name>
<dbReference type="STRING" id="1001994.MY1_0948"/>
<dbReference type="GO" id="GO:0009190">
    <property type="term" value="P:cyclic nucleotide biosynthetic process"/>
    <property type="evidence" value="ECO:0007669"/>
    <property type="project" value="InterPro"/>
</dbReference>